<gene>
    <name evidence="1" type="ORF">G5S56_17175</name>
</gene>
<dbReference type="Proteomes" id="UP000515238">
    <property type="component" value="Chromosome"/>
</dbReference>
<evidence type="ECO:0000313" key="1">
    <source>
        <dbReference type="EMBL" id="QNC62733.1"/>
    </source>
</evidence>
<organism evidence="1 2">
    <name type="scientific">Shigella boydii</name>
    <dbReference type="NCBI Taxonomy" id="621"/>
    <lineage>
        <taxon>Bacteria</taxon>
        <taxon>Pseudomonadati</taxon>
        <taxon>Pseudomonadota</taxon>
        <taxon>Gammaproteobacteria</taxon>
        <taxon>Enterobacterales</taxon>
        <taxon>Enterobacteriaceae</taxon>
        <taxon>Shigella</taxon>
    </lineage>
</organism>
<dbReference type="AlphaFoldDB" id="A0A7G6K690"/>
<protein>
    <submittedName>
        <fullName evidence="1">Uncharacterized protein</fullName>
    </submittedName>
</protein>
<sequence>MRYIAFKRHLILISFDVVIAGKKNPAGESGEVKSIVVVIDHILSKGYQPLSNIIPVLREMRNYFLLIKSFVNITEYPLSLYGKRCETGTGGI</sequence>
<proteinExistence type="predicted"/>
<dbReference type="RefSeq" id="WP_078166199.1">
    <property type="nucleotide sequence ID" value="NZ_CP026846.1"/>
</dbReference>
<accession>A0A7G6K690</accession>
<reference evidence="1 2" key="1">
    <citation type="submission" date="2020-08" db="EMBL/GenBank/DDBJ databases">
        <title>Complete genome sequencing of Shigella boydii.</title>
        <authorList>
            <person name="Hazen T.H."/>
            <person name="Michalski J.M."/>
            <person name="Rasko D.A."/>
        </authorList>
    </citation>
    <scope>NUCLEOTIDE SEQUENCE [LARGE SCALE GENOMIC DNA]</scope>
    <source>
        <strain evidence="1 2">600690</strain>
    </source>
</reference>
<name>A0A7G6K690_SHIBO</name>
<evidence type="ECO:0000313" key="2">
    <source>
        <dbReference type="Proteomes" id="UP000515238"/>
    </source>
</evidence>
<dbReference type="EMBL" id="CP049278">
    <property type="protein sequence ID" value="QNC62733.1"/>
    <property type="molecule type" value="Genomic_DNA"/>
</dbReference>